<feature type="domain" description="DUF1540" evidence="1">
    <location>
        <begin position="79"/>
        <end position="117"/>
    </location>
</feature>
<dbReference type="InterPro" id="IPR011437">
    <property type="entry name" value="DUF1540"/>
</dbReference>
<accession>A0A1M5YL71</accession>
<proteinExistence type="predicted"/>
<evidence type="ECO:0000313" key="2">
    <source>
        <dbReference type="EMBL" id="SHI12669.1"/>
    </source>
</evidence>
<dbReference type="EMBL" id="FQXU01000006">
    <property type="protein sequence ID" value="SHI12669.1"/>
    <property type="molecule type" value="Genomic_DNA"/>
</dbReference>
<dbReference type="Proteomes" id="UP000184241">
    <property type="component" value="Unassembled WGS sequence"/>
</dbReference>
<evidence type="ECO:0000259" key="1">
    <source>
        <dbReference type="Pfam" id="PF07561"/>
    </source>
</evidence>
<protein>
    <recommendedName>
        <fullName evidence="1">DUF1540 domain-containing protein</fullName>
    </recommendedName>
</protein>
<reference evidence="2 3" key="1">
    <citation type="submission" date="2016-11" db="EMBL/GenBank/DDBJ databases">
        <authorList>
            <person name="Jaros S."/>
            <person name="Januszkiewicz K."/>
            <person name="Wedrychowicz H."/>
        </authorList>
    </citation>
    <scope>NUCLEOTIDE SEQUENCE [LARGE SCALE GENOMIC DNA]</scope>
    <source>
        <strain evidence="2 3">DSM 6191</strain>
    </source>
</reference>
<feature type="domain" description="DUF1540" evidence="1">
    <location>
        <begin position="5"/>
        <end position="42"/>
    </location>
</feature>
<dbReference type="Pfam" id="PF07561">
    <property type="entry name" value="DUF1540"/>
    <property type="match status" value="2"/>
</dbReference>
<organism evidence="2 3">
    <name type="scientific">Clostridium intestinale DSM 6191</name>
    <dbReference type="NCBI Taxonomy" id="1121320"/>
    <lineage>
        <taxon>Bacteria</taxon>
        <taxon>Bacillati</taxon>
        <taxon>Bacillota</taxon>
        <taxon>Clostridia</taxon>
        <taxon>Eubacteriales</taxon>
        <taxon>Clostridiaceae</taxon>
        <taxon>Clostridium</taxon>
    </lineage>
</organism>
<sequence length="120" mass="12629">MNKLGCSAMDCVNNISGLCSANVILVTGHDASSSSGTQCGTFAEKSFKNAVTSVGNTNYVGELKQMFSNNSGILMSPEVKCEARKCTYNKRGECSADNLVIFGPEAKSSYGTACETFIEG</sequence>
<dbReference type="AlphaFoldDB" id="A0A1M5YL71"/>
<dbReference type="RefSeq" id="WP_073019251.1">
    <property type="nucleotide sequence ID" value="NZ_FQXU01000006.1"/>
</dbReference>
<gene>
    <name evidence="2" type="ORF">SAMN02745941_02105</name>
</gene>
<name>A0A1M5YL71_9CLOT</name>
<evidence type="ECO:0000313" key="3">
    <source>
        <dbReference type="Proteomes" id="UP000184241"/>
    </source>
</evidence>